<reference evidence="1 2" key="1">
    <citation type="journal article" date="2012" name="J. Bacteriol.">
        <title>Genome Sequence of Extracellular-Protease-Producing Alishewanella jeotgali Isolated from Traditional Korean Fermented Seafood.</title>
        <authorList>
            <person name="Jung J."/>
            <person name="Chun J."/>
            <person name="Park W."/>
        </authorList>
    </citation>
    <scope>NUCLEOTIDE SEQUENCE [LARGE SCALE GENOMIC DNA]</scope>
    <source>
        <strain evidence="1 2">KCTC 22429</strain>
    </source>
</reference>
<sequence length="145" mass="16394">MLPSNENFRDAVLLEFRFLENDFRLKNVSSEHESEQFMVCYKSDTVQVIVEGINWGENARVAVGSCIGFQNFDLYDLVKAKTGEYPATESIFTLNQIAQLPLLAMLLKEHGEQVLNGDFTIFPAITEIVKARVASFDDGIERIVI</sequence>
<organism evidence="1 2">
    <name type="scientific">Alishewanella jeotgali KCTC 22429</name>
    <dbReference type="NCBI Taxonomy" id="1129374"/>
    <lineage>
        <taxon>Bacteria</taxon>
        <taxon>Pseudomonadati</taxon>
        <taxon>Pseudomonadota</taxon>
        <taxon>Gammaproteobacteria</taxon>
        <taxon>Alteromonadales</taxon>
        <taxon>Alteromonadaceae</taxon>
        <taxon>Alishewanella</taxon>
    </lineage>
</organism>
<evidence type="ECO:0000313" key="1">
    <source>
        <dbReference type="EMBL" id="EHR39372.1"/>
    </source>
</evidence>
<name>H3ZJ66_9ALTE</name>
<protein>
    <submittedName>
        <fullName evidence="1">Uncharacterized protein</fullName>
    </submittedName>
</protein>
<dbReference type="Proteomes" id="UP000012046">
    <property type="component" value="Unassembled WGS sequence"/>
</dbReference>
<keyword evidence="2" id="KW-1185">Reference proteome</keyword>
<accession>H3ZJ66</accession>
<gene>
    <name evidence="1" type="ORF">AJE_17160</name>
</gene>
<dbReference type="PATRIC" id="fig|1129374.4.peg.3397"/>
<evidence type="ECO:0000313" key="2">
    <source>
        <dbReference type="Proteomes" id="UP000012046"/>
    </source>
</evidence>
<proteinExistence type="predicted"/>
<dbReference type="RefSeq" id="WP_008951924.1">
    <property type="nucleotide sequence ID" value="NZ_AHTH01000058.1"/>
</dbReference>
<comment type="caution">
    <text evidence="1">The sequence shown here is derived from an EMBL/GenBank/DDBJ whole genome shotgun (WGS) entry which is preliminary data.</text>
</comment>
<dbReference type="EMBL" id="AHTH01000058">
    <property type="protein sequence ID" value="EHR39372.1"/>
    <property type="molecule type" value="Genomic_DNA"/>
</dbReference>
<dbReference type="AlphaFoldDB" id="H3ZJ66"/>